<dbReference type="Pfam" id="PF00034">
    <property type="entry name" value="Cytochrom_C"/>
    <property type="match status" value="1"/>
</dbReference>
<dbReference type="InterPro" id="IPR019405">
    <property type="entry name" value="Lactonase_7-beta_prop"/>
</dbReference>
<dbReference type="PROSITE" id="PS51007">
    <property type="entry name" value="CYTC"/>
    <property type="match status" value="2"/>
</dbReference>
<dbReference type="Proteomes" id="UP000324575">
    <property type="component" value="Unassembled WGS sequence"/>
</dbReference>
<dbReference type="SUPFAM" id="SSF50974">
    <property type="entry name" value="Nitrous oxide reductase, N-terminal domain"/>
    <property type="match status" value="1"/>
</dbReference>
<keyword evidence="1 4" id="KW-0349">Heme</keyword>
<name>A0A5M8NXF3_9BACT</name>
<dbReference type="GO" id="GO:0046872">
    <property type="term" value="F:metal ion binding"/>
    <property type="evidence" value="ECO:0007669"/>
    <property type="project" value="UniProtKB-KW"/>
</dbReference>
<feature type="domain" description="Cytochrome c" evidence="5">
    <location>
        <begin position="386"/>
        <end position="488"/>
    </location>
</feature>
<dbReference type="GO" id="GO:0009055">
    <property type="term" value="F:electron transfer activity"/>
    <property type="evidence" value="ECO:0007669"/>
    <property type="project" value="InterPro"/>
</dbReference>
<dbReference type="InterPro" id="IPR011964">
    <property type="entry name" value="YVTN_b-propeller_repeat"/>
</dbReference>
<evidence type="ECO:0000256" key="1">
    <source>
        <dbReference type="ARBA" id="ARBA00022617"/>
    </source>
</evidence>
<comment type="caution">
    <text evidence="6">The sequence shown here is derived from an EMBL/GenBank/DDBJ whole genome shotgun (WGS) entry which is preliminary data.</text>
</comment>
<dbReference type="PANTHER" id="PTHR47197:SF3">
    <property type="entry name" value="DIHYDRO-HEME D1 DEHYDROGENASE"/>
    <property type="match status" value="1"/>
</dbReference>
<dbReference type="InterPro" id="IPR011045">
    <property type="entry name" value="N2O_reductase_N"/>
</dbReference>
<evidence type="ECO:0000259" key="5">
    <source>
        <dbReference type="PROSITE" id="PS51007"/>
    </source>
</evidence>
<keyword evidence="2 4" id="KW-0479">Metal-binding</keyword>
<dbReference type="Gene3D" id="2.130.10.10">
    <property type="entry name" value="YVTN repeat-like/Quinoprotein amine dehydrogenase"/>
    <property type="match status" value="1"/>
</dbReference>
<evidence type="ECO:0000313" key="7">
    <source>
        <dbReference type="Proteomes" id="UP000324575"/>
    </source>
</evidence>
<keyword evidence="3 4" id="KW-0408">Iron</keyword>
<evidence type="ECO:0000256" key="3">
    <source>
        <dbReference type="ARBA" id="ARBA00023004"/>
    </source>
</evidence>
<accession>A0A5M8NXF3</accession>
<evidence type="ECO:0000313" key="6">
    <source>
        <dbReference type="EMBL" id="KAA6300184.1"/>
    </source>
</evidence>
<evidence type="ECO:0000256" key="4">
    <source>
        <dbReference type="PROSITE-ProRule" id="PRU00433"/>
    </source>
</evidence>
<dbReference type="InterPro" id="IPR009056">
    <property type="entry name" value="Cyt_c-like_dom"/>
</dbReference>
<feature type="domain" description="Cytochrome c" evidence="5">
    <location>
        <begin position="502"/>
        <end position="602"/>
    </location>
</feature>
<dbReference type="InterPro" id="IPR051200">
    <property type="entry name" value="Host-pathogen_enzymatic-act"/>
</dbReference>
<evidence type="ECO:0000256" key="2">
    <source>
        <dbReference type="ARBA" id="ARBA00022723"/>
    </source>
</evidence>
<dbReference type="Gene3D" id="1.10.760.10">
    <property type="entry name" value="Cytochrome c-like domain"/>
    <property type="match status" value="2"/>
</dbReference>
<dbReference type="InterPro" id="IPR015943">
    <property type="entry name" value="WD40/YVTN_repeat-like_dom_sf"/>
</dbReference>
<dbReference type="PANTHER" id="PTHR47197">
    <property type="entry name" value="PROTEIN NIRF"/>
    <property type="match status" value="1"/>
</dbReference>
<dbReference type="Pfam" id="PF10282">
    <property type="entry name" value="Lactonase"/>
    <property type="match status" value="1"/>
</dbReference>
<organism evidence="6 7">
    <name type="scientific">Candidatus Ordinivivax streblomastigis</name>
    <dbReference type="NCBI Taxonomy" id="2540710"/>
    <lineage>
        <taxon>Bacteria</taxon>
        <taxon>Pseudomonadati</taxon>
        <taxon>Bacteroidota</taxon>
        <taxon>Bacteroidia</taxon>
        <taxon>Bacteroidales</taxon>
        <taxon>Candidatus Ordinivivax</taxon>
    </lineage>
</organism>
<protein>
    <recommendedName>
        <fullName evidence="5">Cytochrome c domain-containing protein</fullName>
    </recommendedName>
</protein>
<dbReference type="NCBIfam" id="TIGR02276">
    <property type="entry name" value="beta_rpt_yvtn"/>
    <property type="match status" value="1"/>
</dbReference>
<dbReference type="EMBL" id="SNRX01000124">
    <property type="protein sequence ID" value="KAA6300184.1"/>
    <property type="molecule type" value="Genomic_DNA"/>
</dbReference>
<dbReference type="AlphaFoldDB" id="A0A5M8NXF3"/>
<gene>
    <name evidence="6" type="ORF">EZS26_003674</name>
</gene>
<dbReference type="InterPro" id="IPR036909">
    <property type="entry name" value="Cyt_c-like_dom_sf"/>
</dbReference>
<dbReference type="SUPFAM" id="SSF46626">
    <property type="entry name" value="Cytochrome c"/>
    <property type="match status" value="2"/>
</dbReference>
<sequence>MKHISCLLFLIIGSSFVPESYLSPGAFVIDEKQEVVYTALTTAKSIVVTNRKTGKTTASIKLKQNPNHVLLSPDGSTLFVSSGEAAGSIELIALPKKKVKASIPVGHSPQGMVLSADGKFLYVANRFSNTVSVIELSKNKVIVSMPVIREPRAVCISPDGKTVAVANFLPAQVSTDSLVAAQITLIDGKSHRVRSNVVLPNGSQSLMGLACSSDGKYLYAVHLLSRYGIPITQLDRGWVNTNALSIIDLNNDTHYATILLDDVDRGAANPAGICVGNDQKLYIALSGTHEVMILDLKGVHKGLTNSFSGKSKDVRVREKDDLSASLSFTSPYKKRISLQGRSPREVAFSKNVIYVSSHFSTFLEAISTEGNQSSVLLALGNEPVPNSIRRGELAFGDAFICYQQWQSCVSCHPDGRADGLNWDQQNDGFGNPKNTKSLLYSHVTPPCMITGIRESAEKAVRNGILHTLHTRQPEALSVDMDNYLKQLAPVESPYLQEYKQKDPLQKGKKLFEQAGCIECHQGKYLTDQKKYDVGTGDGNDKGRAFDTPSLKEIWRTAPYLYDGRATTLKDVFVKYNTDDKHGYTKELSKDELEALILYIKAL</sequence>
<dbReference type="GO" id="GO:0020037">
    <property type="term" value="F:heme binding"/>
    <property type="evidence" value="ECO:0007669"/>
    <property type="project" value="InterPro"/>
</dbReference>
<reference evidence="6 7" key="1">
    <citation type="submission" date="2019-03" db="EMBL/GenBank/DDBJ databases">
        <title>Single cell metagenomics reveals metabolic interactions within the superorganism composed of flagellate Streblomastix strix and complex community of Bacteroidetes bacteria on its surface.</title>
        <authorList>
            <person name="Treitli S.C."/>
            <person name="Kolisko M."/>
            <person name="Husnik F."/>
            <person name="Keeling P."/>
            <person name="Hampl V."/>
        </authorList>
    </citation>
    <scope>NUCLEOTIDE SEQUENCE [LARGE SCALE GENOMIC DNA]</scope>
    <source>
        <strain evidence="6">St1</strain>
    </source>
</reference>
<proteinExistence type="predicted"/>